<evidence type="ECO:0000313" key="3">
    <source>
        <dbReference type="Proteomes" id="UP000748025"/>
    </source>
</evidence>
<dbReference type="EMBL" id="SRPW01001881">
    <property type="protein sequence ID" value="KAG5998215.1"/>
    <property type="molecule type" value="Genomic_DNA"/>
</dbReference>
<dbReference type="OrthoDB" id="423498at2759"/>
<keyword evidence="3" id="KW-1185">Reference proteome</keyword>
<dbReference type="Gene3D" id="2.120.10.30">
    <property type="entry name" value="TolB, C-terminal domain"/>
    <property type="match status" value="1"/>
</dbReference>
<comment type="caution">
    <text evidence="2">The sequence shown here is derived from an EMBL/GenBank/DDBJ whole genome shotgun (WGS) entry which is preliminary data.</text>
</comment>
<dbReference type="PANTHER" id="PTHR47064">
    <property type="entry name" value="PUTATIVE (AFU_ORTHOLOGUE AFUA_1G08990)-RELATED"/>
    <property type="match status" value="1"/>
</dbReference>
<dbReference type="InterPro" id="IPR013658">
    <property type="entry name" value="SGL"/>
</dbReference>
<dbReference type="Pfam" id="PF08450">
    <property type="entry name" value="SGL"/>
    <property type="match status" value="1"/>
</dbReference>
<dbReference type="InterPro" id="IPR011042">
    <property type="entry name" value="6-blade_b-propeller_TolB-like"/>
</dbReference>
<name>A0A9P7N710_9HYPO</name>
<accession>A0A9P7N710</accession>
<dbReference type="PANTHER" id="PTHR47064:SF2">
    <property type="entry name" value="SMP-30_GLUCONOLACTONASE_LRE-LIKE REGION DOMAIN-CONTAINING PROTEIN-RELATED"/>
    <property type="match status" value="1"/>
</dbReference>
<reference evidence="2" key="1">
    <citation type="journal article" date="2020" name="bioRxiv">
        <title>Whole genome comparisons of ergot fungi reveals the divergence and evolution of species within the genus Claviceps are the result of varying mechanisms driving genome evolution and host range expansion.</title>
        <authorList>
            <person name="Wyka S.A."/>
            <person name="Mondo S.J."/>
            <person name="Liu M."/>
            <person name="Dettman J."/>
            <person name="Nalam V."/>
            <person name="Broders K.D."/>
        </authorList>
    </citation>
    <scope>NUCLEOTIDE SEQUENCE</scope>
    <source>
        <strain evidence="2">CCC 602</strain>
    </source>
</reference>
<dbReference type="InterPro" id="IPR052988">
    <property type="entry name" value="Oryzine_lactonohydrolase"/>
</dbReference>
<gene>
    <name evidence="2" type="ORF">E4U43_002481</name>
</gene>
<protein>
    <recommendedName>
        <fullName evidence="1">SMP-30/Gluconolactonase/LRE-like region domain-containing protein</fullName>
    </recommendedName>
</protein>
<sequence length="143" mass="15623">MPNAGVNYRDGILICAHGTLDSPDGLSLMESSPSVQVGLSSHVLLGQPPLQLAQRRGRACRRLRLVHPSHPRIGARDPRLPSQVYRFDPGTGSIRVVADGFGRPNGTSFSPDQTVVYITDTDRIHGEREVDDTRVSTMQDLPL</sequence>
<dbReference type="SUPFAM" id="SSF63829">
    <property type="entry name" value="Calcium-dependent phosphotriesterase"/>
    <property type="match status" value="1"/>
</dbReference>
<evidence type="ECO:0000259" key="1">
    <source>
        <dbReference type="Pfam" id="PF08450"/>
    </source>
</evidence>
<evidence type="ECO:0000313" key="2">
    <source>
        <dbReference type="EMBL" id="KAG5998215.1"/>
    </source>
</evidence>
<proteinExistence type="predicted"/>
<dbReference type="Proteomes" id="UP000748025">
    <property type="component" value="Unassembled WGS sequence"/>
</dbReference>
<feature type="domain" description="SMP-30/Gluconolactonase/LRE-like region" evidence="1">
    <location>
        <begin position="80"/>
        <end position="122"/>
    </location>
</feature>
<organism evidence="2 3">
    <name type="scientific">Claviceps pusilla</name>
    <dbReference type="NCBI Taxonomy" id="123648"/>
    <lineage>
        <taxon>Eukaryota</taxon>
        <taxon>Fungi</taxon>
        <taxon>Dikarya</taxon>
        <taxon>Ascomycota</taxon>
        <taxon>Pezizomycotina</taxon>
        <taxon>Sordariomycetes</taxon>
        <taxon>Hypocreomycetidae</taxon>
        <taxon>Hypocreales</taxon>
        <taxon>Clavicipitaceae</taxon>
        <taxon>Claviceps</taxon>
    </lineage>
</organism>
<dbReference type="AlphaFoldDB" id="A0A9P7N710"/>